<dbReference type="KEGG" id="rhs:A3Q41_00562"/>
<keyword evidence="4" id="KW-1185">Reference proteome</keyword>
<keyword evidence="2" id="KW-0812">Transmembrane</keyword>
<name>A0A143QHA4_RHOFA</name>
<keyword evidence="2" id="KW-0472">Membrane</keyword>
<dbReference type="EMBL" id="CP015220">
    <property type="protein sequence ID" value="AMY21882.1"/>
    <property type="molecule type" value="Genomic_DNA"/>
</dbReference>
<gene>
    <name evidence="3" type="ORF">A3Q41_00562</name>
</gene>
<feature type="transmembrane region" description="Helical" evidence="2">
    <location>
        <begin position="333"/>
        <end position="354"/>
    </location>
</feature>
<evidence type="ECO:0008006" key="5">
    <source>
        <dbReference type="Google" id="ProtNLM"/>
    </source>
</evidence>
<reference evidence="4" key="2">
    <citation type="submission" date="2016-04" db="EMBL/GenBank/DDBJ databases">
        <title>Complete Genome and Plasmid Sequences for Rhodococcus fascians D188 and Draft Sequences for Rhodococcus spp. Isolates PBTS 1 and PBTS 2.</title>
        <authorList>
            <person name="Stamer R."/>
            <person name="Vereecke D."/>
            <person name="Zhang Y."/>
            <person name="Schilkey F."/>
            <person name="Devitt N."/>
            <person name="Randall J."/>
        </authorList>
    </citation>
    <scope>NUCLEOTIDE SEQUENCE [LARGE SCALE GENOMIC DNA]</scope>
    <source>
        <strain evidence="4">PBTS2</strain>
    </source>
</reference>
<protein>
    <recommendedName>
        <fullName evidence="5">FUSC family protein</fullName>
    </recommendedName>
</protein>
<evidence type="ECO:0000313" key="3">
    <source>
        <dbReference type="EMBL" id="AMY21882.1"/>
    </source>
</evidence>
<feature type="region of interest" description="Disordered" evidence="1">
    <location>
        <begin position="20"/>
        <end position="325"/>
    </location>
</feature>
<feature type="compositionally biased region" description="Basic and acidic residues" evidence="1">
    <location>
        <begin position="223"/>
        <end position="249"/>
    </location>
</feature>
<feature type="compositionally biased region" description="Low complexity" evidence="1">
    <location>
        <begin position="277"/>
        <end position="293"/>
    </location>
</feature>
<feature type="transmembrane region" description="Helical" evidence="2">
    <location>
        <begin position="389"/>
        <end position="409"/>
    </location>
</feature>
<feature type="compositionally biased region" description="Low complexity" evidence="1">
    <location>
        <begin position="81"/>
        <end position="93"/>
    </location>
</feature>
<feature type="compositionally biased region" description="Basic and acidic residues" evidence="1">
    <location>
        <begin position="294"/>
        <end position="322"/>
    </location>
</feature>
<dbReference type="PATRIC" id="fig|1653479.3.peg.573"/>
<feature type="transmembrane region" description="Helical" evidence="2">
    <location>
        <begin position="360"/>
        <end position="382"/>
    </location>
</feature>
<evidence type="ECO:0000256" key="1">
    <source>
        <dbReference type="SAM" id="MobiDB-lite"/>
    </source>
</evidence>
<evidence type="ECO:0000256" key="2">
    <source>
        <dbReference type="SAM" id="Phobius"/>
    </source>
</evidence>
<sequence>MSDANPEDTGQISVAELLARNGQKTNLTAGGRRRRGVKGGISVAELTGEIPVVRDEPGDRSAPVVDEPQDEGPDTAANEPTSSASDGDTTTSSRPQPARPQSTRPTPYQPAGKRDKQQPEPELLSGSTTVAGDLLNRSHDDTARGLRPAAPAAQGSERRPYGSTQAEQGRARRSAGFQPPRSTESAEPKTDVTSRAPLVESPHAALVEVDDLAKTAVTPRITRGNEVDDKKTADKKTADKKTADKKATDESADEAGTQVIPEVVDLTKPTTDDDPADSTTADPKTADTASTGSRADRRKSASKDKASKDTASKDTGSKDKSPVKGKGGAVRQWLVLIGQAVVSIVVGALLFKGFEQLWDVLPWVALVLSVLVIVGLVAVVRILRRTDDLVSIVIAIAVGVFVTLGPLAFQLSTG</sequence>
<evidence type="ECO:0000313" key="4">
    <source>
        <dbReference type="Proteomes" id="UP000076038"/>
    </source>
</evidence>
<dbReference type="AlphaFoldDB" id="A0A143QHA4"/>
<dbReference type="RefSeq" id="WP_063216136.1">
    <property type="nucleotide sequence ID" value="NZ_CP015220.1"/>
</dbReference>
<organism evidence="3 4">
    <name type="scientific">Rhodococcoides fascians</name>
    <name type="common">Rhodococcus fascians</name>
    <dbReference type="NCBI Taxonomy" id="1828"/>
    <lineage>
        <taxon>Bacteria</taxon>
        <taxon>Bacillati</taxon>
        <taxon>Actinomycetota</taxon>
        <taxon>Actinomycetes</taxon>
        <taxon>Mycobacteriales</taxon>
        <taxon>Nocardiaceae</taxon>
        <taxon>Rhodococcoides</taxon>
    </lineage>
</organism>
<dbReference type="OrthoDB" id="4460589at2"/>
<keyword evidence="2" id="KW-1133">Transmembrane helix</keyword>
<dbReference type="Proteomes" id="UP000076038">
    <property type="component" value="Chromosome"/>
</dbReference>
<accession>A0A143QHA4</accession>
<reference evidence="3 4" key="1">
    <citation type="journal article" date="2016" name="Genome Announc.">
        <title>Complete Genome and Plasmid Sequences for Rhodococcus fascians D188 and Draft Sequences for Rhodococcus Isolates PBTS 1 and PBTS 2.</title>
        <authorList>
            <person name="Stamler R.A."/>
            <person name="Vereecke D."/>
            <person name="Zhang Y."/>
            <person name="Schilkey F."/>
            <person name="Devitt N."/>
            <person name="Randall J.J."/>
        </authorList>
    </citation>
    <scope>NUCLEOTIDE SEQUENCE [LARGE SCALE GENOMIC DNA]</scope>
    <source>
        <strain evidence="3 4">PBTS2</strain>
    </source>
</reference>
<proteinExistence type="predicted"/>